<dbReference type="RefSeq" id="WP_010925773.1">
    <property type="nucleotide sequence ID" value="NC_002927.3"/>
</dbReference>
<dbReference type="InterPro" id="IPR036390">
    <property type="entry name" value="WH_DNA-bd_sf"/>
</dbReference>
<accession>A0A0H3LP59</accession>
<dbReference type="Gene3D" id="1.10.10.10">
    <property type="entry name" value="Winged helix-like DNA-binding domain superfamily/Winged helix DNA-binding domain"/>
    <property type="match status" value="1"/>
</dbReference>
<proteinExistence type="predicted"/>
<dbReference type="PRINTS" id="PR00035">
    <property type="entry name" value="HTHGNTR"/>
</dbReference>
<sequence length="240" mass="27174">MTTTMYKTTTEPAEKGRRAFSQVLEKLREMVISYEIKPGERLNEVALAERLGVSRTPVREALHFLARDGFLAEAGRGYVRRPLNLKEMIDLYETREVLEVACLQLAAGRATPQRLDALEAFLAESRAKSPDLPVTELVSLDETFHHMLAEMSGNHELQRILHNVNERIRFIRWINMERIGRDKTQAEHAAILAALRAGDIGTAQQNLRSHISKRTEQIKECIAQGLARIYLDDDETSPGA</sequence>
<dbReference type="Pfam" id="PF00392">
    <property type="entry name" value="GntR"/>
    <property type="match status" value="1"/>
</dbReference>
<evidence type="ECO:0000256" key="1">
    <source>
        <dbReference type="ARBA" id="ARBA00023015"/>
    </source>
</evidence>
<dbReference type="GeneID" id="93206571"/>
<dbReference type="SUPFAM" id="SSF46785">
    <property type="entry name" value="Winged helix' DNA-binding domain"/>
    <property type="match status" value="1"/>
</dbReference>
<dbReference type="HOGENOM" id="CLU_017584_5_2_4"/>
<dbReference type="eggNOG" id="COG1802">
    <property type="taxonomic scope" value="Bacteria"/>
</dbReference>
<dbReference type="GO" id="GO:0003677">
    <property type="term" value="F:DNA binding"/>
    <property type="evidence" value="ECO:0007669"/>
    <property type="project" value="UniProtKB-KW"/>
</dbReference>
<evidence type="ECO:0000256" key="3">
    <source>
        <dbReference type="ARBA" id="ARBA00023163"/>
    </source>
</evidence>
<dbReference type="InterPro" id="IPR000524">
    <property type="entry name" value="Tscrpt_reg_HTH_GntR"/>
</dbReference>
<dbReference type="SMART" id="SM00895">
    <property type="entry name" value="FCD"/>
    <property type="match status" value="1"/>
</dbReference>
<reference evidence="5 6" key="1">
    <citation type="journal article" date="2003" name="Nat. Genet.">
        <title>Comparative analysis of the genome sequences of Bordetella pertussis, Bordetella parapertussis and Bordetella bronchiseptica.</title>
        <authorList>
            <person name="Parkhill J."/>
            <person name="Sebaihia M."/>
            <person name="Preston A."/>
            <person name="Murphy L.D."/>
            <person name="Thomson N.R."/>
            <person name="Harris D.E."/>
            <person name="Holden M.T.G."/>
            <person name="Churcher C.M."/>
            <person name="Bentley S.D."/>
            <person name="Mungall K.L."/>
            <person name="Cerdeno-Tarraga A.-M."/>
            <person name="Temple L."/>
            <person name="James K.D."/>
            <person name="Harris B."/>
            <person name="Quail M.A."/>
            <person name="Achtman M."/>
            <person name="Atkin R."/>
            <person name="Baker S."/>
            <person name="Basham D."/>
            <person name="Bason N."/>
            <person name="Cherevach I."/>
            <person name="Chillingworth T."/>
            <person name="Collins M."/>
            <person name="Cronin A."/>
            <person name="Davis P."/>
            <person name="Doggett J."/>
            <person name="Feltwell T."/>
            <person name="Goble A."/>
            <person name="Hamlin N."/>
            <person name="Hauser H."/>
            <person name="Holroyd S."/>
            <person name="Jagels K."/>
            <person name="Leather S."/>
            <person name="Moule S."/>
            <person name="Norberczak H."/>
            <person name="O'Neil S."/>
            <person name="Ormond D."/>
            <person name="Price C."/>
            <person name="Rabbinowitsch E."/>
            <person name="Rutter S."/>
            <person name="Sanders M."/>
            <person name="Saunders D."/>
            <person name="Seeger K."/>
            <person name="Sharp S."/>
            <person name="Simmonds M."/>
            <person name="Skelton J."/>
            <person name="Squares R."/>
            <person name="Squares S."/>
            <person name="Stevens K."/>
            <person name="Unwin L."/>
            <person name="Whitehead S."/>
            <person name="Barrell B.G."/>
            <person name="Maskell D.J."/>
        </authorList>
    </citation>
    <scope>NUCLEOTIDE SEQUENCE [LARGE SCALE GENOMIC DNA]</scope>
    <source>
        <strain evidence="5 6">ATCC BAA-588 / NCTC 13252 / RB50</strain>
    </source>
</reference>
<dbReference type="PANTHER" id="PTHR43537:SF45">
    <property type="entry name" value="GNTR FAMILY REGULATORY PROTEIN"/>
    <property type="match status" value="1"/>
</dbReference>
<dbReference type="SMART" id="SM00345">
    <property type="entry name" value="HTH_GNTR"/>
    <property type="match status" value="1"/>
</dbReference>
<protein>
    <submittedName>
        <fullName evidence="5">Probable GntR-family transcriptional regulator</fullName>
    </submittedName>
</protein>
<dbReference type="Pfam" id="PF07729">
    <property type="entry name" value="FCD"/>
    <property type="match status" value="1"/>
</dbReference>
<evidence type="ECO:0000313" key="5">
    <source>
        <dbReference type="EMBL" id="CAE30839.1"/>
    </source>
</evidence>
<dbReference type="PROSITE" id="PS50949">
    <property type="entry name" value="HTH_GNTR"/>
    <property type="match status" value="1"/>
</dbReference>
<keyword evidence="2" id="KW-0238">DNA-binding</keyword>
<dbReference type="KEGG" id="bbr:BB0341"/>
<organism evidence="5 6">
    <name type="scientific">Bordetella bronchiseptica (strain ATCC BAA-588 / NCTC 13252 / RB50)</name>
    <name type="common">Alcaligenes bronchisepticus</name>
    <dbReference type="NCBI Taxonomy" id="257310"/>
    <lineage>
        <taxon>Bacteria</taxon>
        <taxon>Pseudomonadati</taxon>
        <taxon>Pseudomonadota</taxon>
        <taxon>Betaproteobacteria</taxon>
        <taxon>Burkholderiales</taxon>
        <taxon>Alcaligenaceae</taxon>
        <taxon>Bordetella</taxon>
    </lineage>
</organism>
<keyword evidence="3" id="KW-0804">Transcription</keyword>
<keyword evidence="1" id="KW-0805">Transcription regulation</keyword>
<dbReference type="InterPro" id="IPR011711">
    <property type="entry name" value="GntR_C"/>
</dbReference>
<evidence type="ECO:0000259" key="4">
    <source>
        <dbReference type="PROSITE" id="PS50949"/>
    </source>
</evidence>
<name>A0A0H3LP59_BORBR</name>
<dbReference type="Proteomes" id="UP000001027">
    <property type="component" value="Chromosome"/>
</dbReference>
<dbReference type="PANTHER" id="PTHR43537">
    <property type="entry name" value="TRANSCRIPTIONAL REGULATOR, GNTR FAMILY"/>
    <property type="match status" value="1"/>
</dbReference>
<dbReference type="EMBL" id="BX640438">
    <property type="protein sequence ID" value="CAE30839.1"/>
    <property type="molecule type" value="Genomic_DNA"/>
</dbReference>
<feature type="domain" description="HTH gntR-type" evidence="4">
    <location>
        <begin position="17"/>
        <end position="83"/>
    </location>
</feature>
<dbReference type="CDD" id="cd07377">
    <property type="entry name" value="WHTH_GntR"/>
    <property type="match status" value="1"/>
</dbReference>
<dbReference type="InterPro" id="IPR036388">
    <property type="entry name" value="WH-like_DNA-bd_sf"/>
</dbReference>
<dbReference type="AlphaFoldDB" id="A0A0H3LP59"/>
<evidence type="ECO:0000313" key="6">
    <source>
        <dbReference type="Proteomes" id="UP000001027"/>
    </source>
</evidence>
<dbReference type="SUPFAM" id="SSF48008">
    <property type="entry name" value="GntR ligand-binding domain-like"/>
    <property type="match status" value="1"/>
</dbReference>
<dbReference type="Gene3D" id="1.20.120.530">
    <property type="entry name" value="GntR ligand-binding domain-like"/>
    <property type="match status" value="1"/>
</dbReference>
<dbReference type="InterPro" id="IPR008920">
    <property type="entry name" value="TF_FadR/GntR_C"/>
</dbReference>
<dbReference type="GO" id="GO:0003700">
    <property type="term" value="F:DNA-binding transcription factor activity"/>
    <property type="evidence" value="ECO:0007669"/>
    <property type="project" value="InterPro"/>
</dbReference>
<gene>
    <name evidence="5" type="ordered locus">BB0341</name>
</gene>
<evidence type="ECO:0000256" key="2">
    <source>
        <dbReference type="ARBA" id="ARBA00023125"/>
    </source>
</evidence>